<feature type="domain" description="F-box" evidence="2">
    <location>
        <begin position="29"/>
        <end position="77"/>
    </location>
</feature>
<evidence type="ECO:0000313" key="3">
    <source>
        <dbReference type="EnsemblPlants" id="ONIVA06G28460.1"/>
    </source>
</evidence>
<dbReference type="AlphaFoldDB" id="A0A0E0HUR9"/>
<evidence type="ECO:0000313" key="4">
    <source>
        <dbReference type="Proteomes" id="UP000006591"/>
    </source>
</evidence>
<dbReference type="PANTHER" id="PTHR34223">
    <property type="entry name" value="OS11G0201299 PROTEIN"/>
    <property type="match status" value="1"/>
</dbReference>
<feature type="region of interest" description="Disordered" evidence="1">
    <location>
        <begin position="1"/>
        <end position="29"/>
    </location>
</feature>
<dbReference type="InterPro" id="IPR053781">
    <property type="entry name" value="F-box_AtFBL13-like"/>
</dbReference>
<dbReference type="OMA" id="ECRYTNE"/>
<dbReference type="Gramene" id="ONIVA06G28460.1">
    <property type="protein sequence ID" value="ONIVA06G28460.1"/>
    <property type="gene ID" value="ONIVA06G28460"/>
</dbReference>
<dbReference type="eggNOG" id="ENOG502R43J">
    <property type="taxonomic scope" value="Eukaryota"/>
</dbReference>
<evidence type="ECO:0000256" key="1">
    <source>
        <dbReference type="SAM" id="MobiDB-lite"/>
    </source>
</evidence>
<dbReference type="InterPro" id="IPR036047">
    <property type="entry name" value="F-box-like_dom_sf"/>
</dbReference>
<organism evidence="3">
    <name type="scientific">Oryza nivara</name>
    <name type="common">Indian wild rice</name>
    <name type="synonym">Oryza sativa f. spontanea</name>
    <dbReference type="NCBI Taxonomy" id="4536"/>
    <lineage>
        <taxon>Eukaryota</taxon>
        <taxon>Viridiplantae</taxon>
        <taxon>Streptophyta</taxon>
        <taxon>Embryophyta</taxon>
        <taxon>Tracheophyta</taxon>
        <taxon>Spermatophyta</taxon>
        <taxon>Magnoliopsida</taxon>
        <taxon>Liliopsida</taxon>
        <taxon>Poales</taxon>
        <taxon>Poaceae</taxon>
        <taxon>BOP clade</taxon>
        <taxon>Oryzoideae</taxon>
        <taxon>Oryzeae</taxon>
        <taxon>Oryzinae</taxon>
        <taxon>Oryza</taxon>
    </lineage>
</organism>
<dbReference type="PROSITE" id="PS50181">
    <property type="entry name" value="FBOX"/>
    <property type="match status" value="1"/>
</dbReference>
<protein>
    <recommendedName>
        <fullName evidence="2">F-box domain-containing protein</fullName>
    </recommendedName>
</protein>
<dbReference type="EnsemblPlants" id="ONIVA06G28460.1">
    <property type="protein sequence ID" value="ONIVA06G28460.1"/>
    <property type="gene ID" value="ONIVA06G28460"/>
</dbReference>
<dbReference type="Proteomes" id="UP000006591">
    <property type="component" value="Chromosome 6"/>
</dbReference>
<dbReference type="SUPFAM" id="SSF81383">
    <property type="entry name" value="F-box domain"/>
    <property type="match status" value="1"/>
</dbReference>
<reference evidence="3" key="1">
    <citation type="submission" date="2015-04" db="UniProtKB">
        <authorList>
            <consortium name="EnsemblPlants"/>
        </authorList>
    </citation>
    <scope>IDENTIFICATION</scope>
    <source>
        <strain evidence="3">SL10</strain>
    </source>
</reference>
<reference evidence="3" key="2">
    <citation type="submission" date="2018-04" db="EMBL/GenBank/DDBJ databases">
        <title>OnivRS2 (Oryza nivara Reference Sequence Version 2).</title>
        <authorList>
            <person name="Zhang J."/>
            <person name="Kudrna D."/>
            <person name="Lee S."/>
            <person name="Talag J."/>
            <person name="Rajasekar S."/>
            <person name="Welchert J."/>
            <person name="Hsing Y.-I."/>
            <person name="Wing R.A."/>
        </authorList>
    </citation>
    <scope>NUCLEOTIDE SEQUENCE [LARGE SCALE GENOMIC DNA]</scope>
    <source>
        <strain evidence="3">SL10</strain>
    </source>
</reference>
<dbReference type="Gene3D" id="1.20.1280.50">
    <property type="match status" value="1"/>
</dbReference>
<dbReference type="CDD" id="cd22160">
    <property type="entry name" value="F-box_AtFBL13-like"/>
    <property type="match status" value="1"/>
</dbReference>
<name>A0A0E0HUR9_ORYNI</name>
<dbReference type="Pfam" id="PF00646">
    <property type="entry name" value="F-box"/>
    <property type="match status" value="1"/>
</dbReference>
<dbReference type="InterPro" id="IPR053197">
    <property type="entry name" value="F-box_SCFL_complex_component"/>
</dbReference>
<keyword evidence="4" id="KW-1185">Reference proteome</keyword>
<dbReference type="HOGENOM" id="CLU_044920_0_0_1"/>
<proteinExistence type="predicted"/>
<sequence>MAGKKRQNKRKGKVPKPQAEPNKVTEKQEDLISKLPDDILLHILSMCPCHDAVRTAAVSRRWQHLHTRLPNVRFRMSVLGNLASLGESSEPRVQSMERTLRRRCHDDGGLHDTIERRSTLDVPFECRYTNEFVALANASRLELHVQCKRGLPDEDAGEWSLELPPATIELELGLYWYAVRPPRVRGPGVTSLRWLALDGLTVLRPSDFLSTVVFPSLEELHIVDCTLPASIDITSDTMPRLKRLRITDVTVMSATTKAGIAVLADELREIRVSCRCPTEPMASSNPAAYHLLPRFRALFTRYSCFCVRAPKLRRCCFPDEVCVESVGRLTDVAVELAAGRLPRLSDEESKSLSVEDCDKLMKGILRGLMSGLQPRSWKTDLVFVILL</sequence>
<dbReference type="InterPro" id="IPR001810">
    <property type="entry name" value="F-box_dom"/>
</dbReference>
<feature type="compositionally biased region" description="Basic residues" evidence="1">
    <location>
        <begin position="1"/>
        <end position="14"/>
    </location>
</feature>
<accession>A0A0E0HUR9</accession>
<dbReference type="PANTHER" id="PTHR34223:SF83">
    <property type="entry name" value="F-BOX DOMAIN-CONTAINING PROTEIN"/>
    <property type="match status" value="1"/>
</dbReference>
<evidence type="ECO:0000259" key="2">
    <source>
        <dbReference type="PROSITE" id="PS50181"/>
    </source>
</evidence>